<protein>
    <submittedName>
        <fullName evidence="7">L-threonine dehydrogenase</fullName>
        <ecNumber evidence="7">1.1.1.103</ecNumber>
    </submittedName>
</protein>
<dbReference type="PROSITE" id="PS00913">
    <property type="entry name" value="ADH_IRON_1"/>
    <property type="match status" value="1"/>
</dbReference>
<keyword evidence="3 7" id="KW-0560">Oxidoreductase</keyword>
<evidence type="ECO:0000259" key="5">
    <source>
        <dbReference type="Pfam" id="PF00465"/>
    </source>
</evidence>
<dbReference type="Gene3D" id="1.20.1090.10">
    <property type="entry name" value="Dehydroquinate synthase-like - alpha domain"/>
    <property type="match status" value="1"/>
</dbReference>
<gene>
    <name evidence="7" type="primary">yiaY</name>
    <name evidence="7" type="ORF">PSI14_15695</name>
</gene>
<comment type="cofactor">
    <cofactor evidence="1">
        <name>Fe cation</name>
        <dbReference type="ChEBI" id="CHEBI:24875"/>
    </cofactor>
</comment>
<evidence type="ECO:0000313" key="7">
    <source>
        <dbReference type="EMBL" id="MDC9598244.1"/>
    </source>
</evidence>
<name>A0ABT5LVJ7_9GAMM</name>
<keyword evidence="4" id="KW-0520">NAD</keyword>
<feature type="domain" description="Alcohol dehydrogenase iron-type/glycerol dehydrogenase GldA" evidence="5">
    <location>
        <begin position="13"/>
        <end position="176"/>
    </location>
</feature>
<feature type="domain" description="Fe-containing alcohol dehydrogenase-like C-terminal" evidence="6">
    <location>
        <begin position="188"/>
        <end position="383"/>
    </location>
</feature>
<dbReference type="InterPro" id="IPR039697">
    <property type="entry name" value="Alcohol_dehydrogenase_Fe"/>
</dbReference>
<evidence type="ECO:0000256" key="3">
    <source>
        <dbReference type="ARBA" id="ARBA00023002"/>
    </source>
</evidence>
<evidence type="ECO:0000256" key="2">
    <source>
        <dbReference type="ARBA" id="ARBA00007358"/>
    </source>
</evidence>
<dbReference type="Gene3D" id="3.40.50.1970">
    <property type="match status" value="1"/>
</dbReference>
<accession>A0ABT5LVJ7</accession>
<reference evidence="7 8" key="1">
    <citation type="submission" date="2023-02" db="EMBL/GenBank/DDBJ databases">
        <title>Entomopathogenic bacteria.</title>
        <authorList>
            <person name="Machado R.A."/>
        </authorList>
    </citation>
    <scope>NUCLEOTIDE SEQUENCE [LARGE SCALE GENOMIC DNA]</scope>
    <source>
        <strain evidence="7 8">XENO-2</strain>
    </source>
</reference>
<dbReference type="Pfam" id="PF25137">
    <property type="entry name" value="ADH_Fe_C"/>
    <property type="match status" value="1"/>
</dbReference>
<dbReference type="PANTHER" id="PTHR11496:SF102">
    <property type="entry name" value="ALCOHOL DEHYDROGENASE 4"/>
    <property type="match status" value="1"/>
</dbReference>
<dbReference type="NCBIfam" id="NF007363">
    <property type="entry name" value="PRK09860.1"/>
    <property type="match status" value="1"/>
</dbReference>
<dbReference type="PROSITE" id="PS00060">
    <property type="entry name" value="ADH_IRON_2"/>
    <property type="match status" value="1"/>
</dbReference>
<dbReference type="InterPro" id="IPR018211">
    <property type="entry name" value="ADH_Fe_CS"/>
</dbReference>
<dbReference type="CDD" id="cd08188">
    <property type="entry name" value="PDDH"/>
    <property type="match status" value="1"/>
</dbReference>
<dbReference type="PANTHER" id="PTHR11496">
    <property type="entry name" value="ALCOHOL DEHYDROGENASE"/>
    <property type="match status" value="1"/>
</dbReference>
<dbReference type="Pfam" id="PF00465">
    <property type="entry name" value="Fe-ADH"/>
    <property type="match status" value="1"/>
</dbReference>
<dbReference type="RefSeq" id="WP_273576761.1">
    <property type="nucleotide sequence ID" value="NZ_JAQRFN010000025.1"/>
</dbReference>
<dbReference type="GO" id="GO:0008743">
    <property type="term" value="F:L-threonine 3-dehydrogenase activity"/>
    <property type="evidence" value="ECO:0007669"/>
    <property type="project" value="UniProtKB-EC"/>
</dbReference>
<keyword evidence="8" id="KW-1185">Reference proteome</keyword>
<proteinExistence type="inferred from homology"/>
<organism evidence="7 8">
    <name type="scientific">Xenorhabdus anantnagensis</name>
    <dbReference type="NCBI Taxonomy" id="3025875"/>
    <lineage>
        <taxon>Bacteria</taxon>
        <taxon>Pseudomonadati</taxon>
        <taxon>Pseudomonadota</taxon>
        <taxon>Gammaproteobacteria</taxon>
        <taxon>Enterobacterales</taxon>
        <taxon>Morganellaceae</taxon>
        <taxon>Xenorhabdus</taxon>
    </lineage>
</organism>
<dbReference type="SUPFAM" id="SSF56796">
    <property type="entry name" value="Dehydroquinate synthase-like"/>
    <property type="match status" value="1"/>
</dbReference>
<dbReference type="InterPro" id="IPR056798">
    <property type="entry name" value="ADH_Fe_C"/>
</dbReference>
<dbReference type="InterPro" id="IPR001670">
    <property type="entry name" value="ADH_Fe/GldA"/>
</dbReference>
<evidence type="ECO:0000256" key="1">
    <source>
        <dbReference type="ARBA" id="ARBA00001962"/>
    </source>
</evidence>
<comment type="similarity">
    <text evidence="2">Belongs to the iron-containing alcohol dehydrogenase family.</text>
</comment>
<dbReference type="EC" id="1.1.1.103" evidence="7"/>
<sequence length="383" mass="40557">MAASTFFIPPVNKIGTGCMTEAIELMKNYGYRQALIVTDRVLNEIGVVGKVQALLADVRIKSAIYDGTNPNPTTINVAEGLEILRQHHCDCVISLGGGSPHDCAKGIALVAANGGDIRDYEGVDRSAKPQLPLIAINTTAGTASEMTRFCIITDIERHIKMAIVDKNVTPILSVNDSALMAGMPKGLTAATGMDALTHAIEAYVSTAANPITDACALKAVTMISHNLRRAVEDGNDMEARENMAYAQFLAGMAFNNASLGYVHAMAHQLGGFYDLPHGVCNAVLLPHVQRFNAKASAARLKEIAAAMGVEVNTLNAEQGAEACIQAISELAKDVNIPSGLSELNVKEEDLPTLATNALKDACGFTNPIQASHEEIVAIFKAAM</sequence>
<evidence type="ECO:0000256" key="4">
    <source>
        <dbReference type="ARBA" id="ARBA00023027"/>
    </source>
</evidence>
<comment type="caution">
    <text evidence="7">The sequence shown here is derived from an EMBL/GenBank/DDBJ whole genome shotgun (WGS) entry which is preliminary data.</text>
</comment>
<evidence type="ECO:0000313" key="8">
    <source>
        <dbReference type="Proteomes" id="UP001220225"/>
    </source>
</evidence>
<dbReference type="EMBL" id="JAQRFN010000025">
    <property type="protein sequence ID" value="MDC9598244.1"/>
    <property type="molecule type" value="Genomic_DNA"/>
</dbReference>
<evidence type="ECO:0000259" key="6">
    <source>
        <dbReference type="Pfam" id="PF25137"/>
    </source>
</evidence>
<dbReference type="Proteomes" id="UP001220225">
    <property type="component" value="Unassembled WGS sequence"/>
</dbReference>